<keyword evidence="4" id="KW-0158">Chromosome</keyword>
<dbReference type="Pfam" id="PF07778">
    <property type="entry name" value="CENP-I"/>
    <property type="match status" value="1"/>
</dbReference>
<gene>
    <name evidence="8" type="ORF">RHIMIDRAFT_311742</name>
</gene>
<dbReference type="STRING" id="1340429.A0A2G4T497"/>
<feature type="compositionally biased region" description="Basic and acidic residues" evidence="7">
    <location>
        <begin position="1"/>
        <end position="18"/>
    </location>
</feature>
<dbReference type="GO" id="GO:0000070">
    <property type="term" value="P:mitotic sister chromatid segregation"/>
    <property type="evidence" value="ECO:0007669"/>
    <property type="project" value="TreeGrafter"/>
</dbReference>
<dbReference type="PANTHER" id="PTHR48208:SF2">
    <property type="entry name" value="CENTROMERE PROTEIN I"/>
    <property type="match status" value="1"/>
</dbReference>
<evidence type="ECO:0000256" key="1">
    <source>
        <dbReference type="ARBA" id="ARBA00004123"/>
    </source>
</evidence>
<keyword evidence="6" id="KW-0137">Centromere</keyword>
<dbReference type="GO" id="GO:0034080">
    <property type="term" value="P:CENP-A containing chromatin assembly"/>
    <property type="evidence" value="ECO:0007669"/>
    <property type="project" value="TreeGrafter"/>
</dbReference>
<comment type="subcellular location">
    <subcellularLocation>
        <location evidence="2">Chromosome</location>
        <location evidence="2">Centromere</location>
    </subcellularLocation>
    <subcellularLocation>
        <location evidence="1">Nucleus</location>
    </subcellularLocation>
</comment>
<evidence type="ECO:0008006" key="10">
    <source>
        <dbReference type="Google" id="ProtNLM"/>
    </source>
</evidence>
<evidence type="ECO:0000256" key="5">
    <source>
        <dbReference type="ARBA" id="ARBA00023242"/>
    </source>
</evidence>
<dbReference type="Proteomes" id="UP000242254">
    <property type="component" value="Unassembled WGS sequence"/>
</dbReference>
<dbReference type="GO" id="GO:0000939">
    <property type="term" value="C:inner kinetochore"/>
    <property type="evidence" value="ECO:0007669"/>
    <property type="project" value="TreeGrafter"/>
</dbReference>
<evidence type="ECO:0000256" key="4">
    <source>
        <dbReference type="ARBA" id="ARBA00022454"/>
    </source>
</evidence>
<evidence type="ECO:0000313" key="8">
    <source>
        <dbReference type="EMBL" id="PHZ15844.1"/>
    </source>
</evidence>
<keyword evidence="5" id="KW-0539">Nucleus</keyword>
<sequence>MANRRDNTDEDPMSDHDSIYSNDQDIQSRTVSLSDVTTDNVNDILHEQFNRFHPSLPAATLVHNTPYFLSSGDIIKKFGLSQIQFEALYQIIMSNKLVPRRRIALVSLLLPRNNVPEWCVTRIIARIPNNSVKLNKRLLQWIISIYDIIESDNEQYDNLYPVLFHYLTIAGIRTELCHLLYYMTRKNRVTKYRIKKLREMIDKEKDNIALIALLMVYKSYDDSIEISENVRLREAIAFEHPDPETKNNLMNIRMLWSNNDEAGLYRPPIALGSASVPRNKRKRNQDHQELKKATIQFRNLDVQEVLRMAEHIDQFKLSEQLDRMLENRILQHVIVCRPDSSLISRMGYWLDQKLLYFVRWANPKDVGKTELKEFLQKLIKLTQFTKAQLPIIEDFLREYLKIWNGYEFQEEVFELVTFLKPNEYQDLYKSVLRPLYRLYYISDVHWKARLILCYSEWLKNWALLDWNKHKELEQDEQEEMDQVTWLFKGLSFDTDYFHSMQQFILHVDKLCTLGLLQEKDHPLLQHASLSFFELVSSISIQHNIPRIITPAAPFVYRHFFSTSAMAHSRICNIMYQYKMAFEQSEDQPEDQPEDHQTEEYLPSFNACMLNVCSALWKTISIQDEQPPFDLPAVTIERLFERCQERGTDVQRALSITQSAALIGFSKRFMKALEEQEKNHQVMHHEPITANSLAKLGQEGGMSLSYQDYRIRYLDHLYEQGFTGIYNLLYSSMKSLINKRKEEIV</sequence>
<reference evidence="8 9" key="1">
    <citation type="journal article" date="2016" name="Proc. Natl. Acad. Sci. U.S.A.">
        <title>Lipid metabolic changes in an early divergent fungus govern the establishment of a mutualistic symbiosis with endobacteria.</title>
        <authorList>
            <person name="Lastovetsky O.A."/>
            <person name="Gaspar M.L."/>
            <person name="Mondo S.J."/>
            <person name="LaButti K.M."/>
            <person name="Sandor L."/>
            <person name="Grigoriev I.V."/>
            <person name="Henry S.A."/>
            <person name="Pawlowska T.E."/>
        </authorList>
    </citation>
    <scope>NUCLEOTIDE SEQUENCE [LARGE SCALE GENOMIC DNA]</scope>
    <source>
        <strain evidence="8 9">ATCC 52813</strain>
    </source>
</reference>
<dbReference type="PANTHER" id="PTHR48208">
    <property type="entry name" value="CENTROMERE PROTEIN I"/>
    <property type="match status" value="1"/>
</dbReference>
<name>A0A2G4T497_RHIZD</name>
<keyword evidence="9" id="KW-1185">Reference proteome</keyword>
<protein>
    <recommendedName>
        <fullName evidence="10">Mis6-domain-containing protein</fullName>
    </recommendedName>
</protein>
<dbReference type="InterPro" id="IPR012485">
    <property type="entry name" value="CENP-I"/>
</dbReference>
<dbReference type="GO" id="GO:0005634">
    <property type="term" value="C:nucleus"/>
    <property type="evidence" value="ECO:0007669"/>
    <property type="project" value="UniProtKB-SubCell"/>
</dbReference>
<evidence type="ECO:0000313" key="9">
    <source>
        <dbReference type="Proteomes" id="UP000242254"/>
    </source>
</evidence>
<evidence type="ECO:0000256" key="6">
    <source>
        <dbReference type="ARBA" id="ARBA00023328"/>
    </source>
</evidence>
<evidence type="ECO:0000256" key="2">
    <source>
        <dbReference type="ARBA" id="ARBA00004584"/>
    </source>
</evidence>
<dbReference type="GeneID" id="35445744"/>
<dbReference type="RefSeq" id="XP_023469552.1">
    <property type="nucleotide sequence ID" value="XM_023614755.1"/>
</dbReference>
<dbReference type="EMBL" id="KZ303844">
    <property type="protein sequence ID" value="PHZ15844.1"/>
    <property type="molecule type" value="Genomic_DNA"/>
</dbReference>
<dbReference type="AlphaFoldDB" id="A0A2G4T497"/>
<feature type="region of interest" description="Disordered" evidence="7">
    <location>
        <begin position="1"/>
        <end position="21"/>
    </location>
</feature>
<accession>A0A2G4T497</accession>
<proteinExistence type="inferred from homology"/>
<organism evidence="8 9">
    <name type="scientific">Rhizopus microsporus ATCC 52813</name>
    <dbReference type="NCBI Taxonomy" id="1340429"/>
    <lineage>
        <taxon>Eukaryota</taxon>
        <taxon>Fungi</taxon>
        <taxon>Fungi incertae sedis</taxon>
        <taxon>Mucoromycota</taxon>
        <taxon>Mucoromycotina</taxon>
        <taxon>Mucoromycetes</taxon>
        <taxon>Mucorales</taxon>
        <taxon>Mucorineae</taxon>
        <taxon>Rhizopodaceae</taxon>
        <taxon>Rhizopus</taxon>
    </lineage>
</organism>
<evidence type="ECO:0000256" key="7">
    <source>
        <dbReference type="SAM" id="MobiDB-lite"/>
    </source>
</evidence>
<evidence type="ECO:0000256" key="3">
    <source>
        <dbReference type="ARBA" id="ARBA00005470"/>
    </source>
</evidence>
<comment type="similarity">
    <text evidence="3">Belongs to the CENP-I/CTF3 family.</text>
</comment>